<keyword evidence="3" id="KW-1185">Reference proteome</keyword>
<proteinExistence type="predicted"/>
<dbReference type="EMBL" id="PDOE01000003">
    <property type="protein sequence ID" value="RKL67356.1"/>
    <property type="molecule type" value="Genomic_DNA"/>
</dbReference>
<evidence type="ECO:0000256" key="1">
    <source>
        <dbReference type="SAM" id="MobiDB-lite"/>
    </source>
</evidence>
<evidence type="ECO:0000313" key="2">
    <source>
        <dbReference type="EMBL" id="RKL67356.1"/>
    </source>
</evidence>
<protein>
    <submittedName>
        <fullName evidence="2">Uncharacterized protein</fullName>
    </submittedName>
</protein>
<sequence length="325" mass="36048">MRKYIGTLGIFLGVIFFSGYSSNVKAASDFFDEGEFDFEFELYESDIQNERWNNINGQNSLNSSSSGQTNAQDQNIFSAGNDVPTSVQESGQLNPTGGMLNGLQGSQDDLSGLMLEGVSSGLGIDSLMSQLNPLSGLGLGELQQNLGTMNEDVNEVDENDETEEYKYYKANDVEDLMGVMSGQLPEPFSSPVSIEELLSGYLDEAVDNTESEIDFAMEDNFEKALEEEFALTPFEWRVDFTGILMSYEDILEAGDGEDPWNGVIREEGLVDFWAFIRMSNKLGTYNETEKVLSTLRSHYGEYQDDVEERIAELEEKDVASGISAD</sequence>
<dbReference type="RefSeq" id="WP_110935480.1">
    <property type="nucleotide sequence ID" value="NZ_KZ614146.1"/>
</dbReference>
<organism evidence="2 3">
    <name type="scientific">Salipaludibacillus neizhouensis</name>
    <dbReference type="NCBI Taxonomy" id="885475"/>
    <lineage>
        <taxon>Bacteria</taxon>
        <taxon>Bacillati</taxon>
        <taxon>Bacillota</taxon>
        <taxon>Bacilli</taxon>
        <taxon>Bacillales</taxon>
        <taxon>Bacillaceae</taxon>
    </lineage>
</organism>
<comment type="caution">
    <text evidence="2">The sequence shown here is derived from an EMBL/GenBank/DDBJ whole genome shotgun (WGS) entry which is preliminary data.</text>
</comment>
<feature type="region of interest" description="Disordered" evidence="1">
    <location>
        <begin position="55"/>
        <end position="88"/>
    </location>
</feature>
<evidence type="ECO:0000313" key="3">
    <source>
        <dbReference type="Proteomes" id="UP000281498"/>
    </source>
</evidence>
<dbReference type="Proteomes" id="UP000281498">
    <property type="component" value="Unassembled WGS sequence"/>
</dbReference>
<reference evidence="2 3" key="1">
    <citation type="submission" date="2017-10" db="EMBL/GenBank/DDBJ databases">
        <title>Bacillus sp. nov., a halophilic bacterium isolated from a Keqin Lake.</title>
        <authorList>
            <person name="Wang H."/>
        </authorList>
    </citation>
    <scope>NUCLEOTIDE SEQUENCE [LARGE SCALE GENOMIC DNA]</scope>
    <source>
        <strain evidence="2 3">KCTC 13187</strain>
    </source>
</reference>
<gene>
    <name evidence="2" type="ORF">CR203_08275</name>
</gene>
<name>A0A3A9KRQ3_9BACI</name>
<feature type="compositionally biased region" description="Low complexity" evidence="1">
    <location>
        <begin position="55"/>
        <end position="68"/>
    </location>
</feature>
<dbReference type="AlphaFoldDB" id="A0A3A9KRQ3"/>
<accession>A0A3A9KRQ3</accession>
<feature type="compositionally biased region" description="Polar residues" evidence="1">
    <location>
        <begin position="69"/>
        <end position="88"/>
    </location>
</feature>